<protein>
    <submittedName>
        <fullName evidence="1">Uncharacterized protein</fullName>
    </submittedName>
</protein>
<dbReference type="AlphaFoldDB" id="A0A5C3KT26"/>
<proteinExistence type="predicted"/>
<dbReference type="OrthoDB" id="2824696at2759"/>
<reference evidence="1 2" key="1">
    <citation type="journal article" date="2019" name="Nat. Ecol. Evol.">
        <title>Megaphylogeny resolves global patterns of mushroom evolution.</title>
        <authorList>
            <person name="Varga T."/>
            <person name="Krizsan K."/>
            <person name="Foldi C."/>
            <person name="Dima B."/>
            <person name="Sanchez-Garcia M."/>
            <person name="Sanchez-Ramirez S."/>
            <person name="Szollosi G.J."/>
            <person name="Szarkandi J.G."/>
            <person name="Papp V."/>
            <person name="Albert L."/>
            <person name="Andreopoulos W."/>
            <person name="Angelini C."/>
            <person name="Antonin V."/>
            <person name="Barry K.W."/>
            <person name="Bougher N.L."/>
            <person name="Buchanan P."/>
            <person name="Buyck B."/>
            <person name="Bense V."/>
            <person name="Catcheside P."/>
            <person name="Chovatia M."/>
            <person name="Cooper J."/>
            <person name="Damon W."/>
            <person name="Desjardin D."/>
            <person name="Finy P."/>
            <person name="Geml J."/>
            <person name="Haridas S."/>
            <person name="Hughes K."/>
            <person name="Justo A."/>
            <person name="Karasinski D."/>
            <person name="Kautmanova I."/>
            <person name="Kiss B."/>
            <person name="Kocsube S."/>
            <person name="Kotiranta H."/>
            <person name="LaButti K.M."/>
            <person name="Lechner B.E."/>
            <person name="Liimatainen K."/>
            <person name="Lipzen A."/>
            <person name="Lukacs Z."/>
            <person name="Mihaltcheva S."/>
            <person name="Morgado L.N."/>
            <person name="Niskanen T."/>
            <person name="Noordeloos M.E."/>
            <person name="Ohm R.A."/>
            <person name="Ortiz-Santana B."/>
            <person name="Ovrebo C."/>
            <person name="Racz N."/>
            <person name="Riley R."/>
            <person name="Savchenko A."/>
            <person name="Shiryaev A."/>
            <person name="Soop K."/>
            <person name="Spirin V."/>
            <person name="Szebenyi C."/>
            <person name="Tomsovsky M."/>
            <person name="Tulloss R.E."/>
            <person name="Uehling J."/>
            <person name="Grigoriev I.V."/>
            <person name="Vagvolgyi C."/>
            <person name="Papp T."/>
            <person name="Martin F.M."/>
            <person name="Miettinen O."/>
            <person name="Hibbett D.S."/>
            <person name="Nagy L.G."/>
        </authorList>
    </citation>
    <scope>NUCLEOTIDE SEQUENCE [LARGE SCALE GENOMIC DNA]</scope>
    <source>
        <strain evidence="1 2">CBS 121175</strain>
    </source>
</reference>
<evidence type="ECO:0000313" key="2">
    <source>
        <dbReference type="Proteomes" id="UP000307440"/>
    </source>
</evidence>
<gene>
    <name evidence="1" type="ORF">FA15DRAFT_743974</name>
</gene>
<name>A0A5C3KT26_COPMA</name>
<evidence type="ECO:0000313" key="1">
    <source>
        <dbReference type="EMBL" id="TFK23721.1"/>
    </source>
</evidence>
<organism evidence="1 2">
    <name type="scientific">Coprinopsis marcescibilis</name>
    <name type="common">Agaric fungus</name>
    <name type="synonym">Psathyrella marcescibilis</name>
    <dbReference type="NCBI Taxonomy" id="230819"/>
    <lineage>
        <taxon>Eukaryota</taxon>
        <taxon>Fungi</taxon>
        <taxon>Dikarya</taxon>
        <taxon>Basidiomycota</taxon>
        <taxon>Agaricomycotina</taxon>
        <taxon>Agaricomycetes</taxon>
        <taxon>Agaricomycetidae</taxon>
        <taxon>Agaricales</taxon>
        <taxon>Agaricineae</taxon>
        <taxon>Psathyrellaceae</taxon>
        <taxon>Coprinopsis</taxon>
    </lineage>
</organism>
<sequence length="186" mass="21006">MTTILARRNAQDLHSTAGIDLDHYHRKMNKKSKVVPSAYRDLARIHTLFFHDVGSSLTEPSLGVSMSRCSYKGEGVEFRHSCVNNLLPPHLQSHGNSSHFRICWPGYESVHYTGVIKLASTMGDLASQIALTFSQFIDRHYKDFHEEEGVTGILLGPSGVQFGDVRLCSIFYDGLFWNMEAEYVHD</sequence>
<accession>A0A5C3KT26</accession>
<dbReference type="Proteomes" id="UP000307440">
    <property type="component" value="Unassembled WGS sequence"/>
</dbReference>
<keyword evidence="2" id="KW-1185">Reference proteome</keyword>
<dbReference type="EMBL" id="ML210213">
    <property type="protein sequence ID" value="TFK23721.1"/>
    <property type="molecule type" value="Genomic_DNA"/>
</dbReference>